<dbReference type="EMBL" id="LT629732">
    <property type="protein sequence ID" value="SDS70752.1"/>
    <property type="molecule type" value="Genomic_DNA"/>
</dbReference>
<dbReference type="RefSeq" id="WP_092654782.1">
    <property type="nucleotide sequence ID" value="NZ_LT629732.1"/>
</dbReference>
<dbReference type="InterPro" id="IPR000683">
    <property type="entry name" value="Gfo/Idh/MocA-like_OxRdtase_N"/>
</dbReference>
<comment type="similarity">
    <text evidence="1">Belongs to the Gfo/Idh/MocA family.</text>
</comment>
<accession>A0A1H1UE19</accession>
<gene>
    <name evidence="5" type="ORF">SAMN04489717_3595</name>
</gene>
<dbReference type="STRING" id="117157.SAMN04489717_3595"/>
<dbReference type="GO" id="GO:0000166">
    <property type="term" value="F:nucleotide binding"/>
    <property type="evidence" value="ECO:0007669"/>
    <property type="project" value="InterPro"/>
</dbReference>
<dbReference type="Proteomes" id="UP000198983">
    <property type="component" value="Chromosome I"/>
</dbReference>
<dbReference type="SUPFAM" id="SSF51735">
    <property type="entry name" value="NAD(P)-binding Rossmann-fold domains"/>
    <property type="match status" value="1"/>
</dbReference>
<dbReference type="OrthoDB" id="9800252at2"/>
<dbReference type="PANTHER" id="PTHR43708">
    <property type="entry name" value="CONSERVED EXPRESSED OXIDOREDUCTASE (EUROFUNG)"/>
    <property type="match status" value="1"/>
</dbReference>
<sequence length="377" mass="40181">MTPGTASGTVSGDVNRPLRVLQVGAGGMGRGWLRTLLAYDQVELVGVADLDVARAKEALEQAGAGDVATGPTIEALADQVQPDFVVDVTIPEAHHPVTMEALRRGLPVLGEKPLAANLAESLELTAAAQAYDRLFMVSQSRRYDANLFAYRRQLRQLGRLGILTAEFFKAPHFGGFRDAMDHPLVLDMAIHAFDSARFLLEADPVAVYCEEYNPGWSWYAGDAAATAIFEFGGGLRYVYTGSWCSPGQETSWNAAWRASGEHGTALWDGDGPPTLEIVEGGETAPEGDTPEADPHPGIAGSLREFVAALRTGTTPMGTARDNVASLAMVYAAIESARDGRRVLVADVLEEAYAQAKARAQGPVLDVLTGWTSLTPPG</sequence>
<dbReference type="InterPro" id="IPR036291">
    <property type="entry name" value="NAD(P)-bd_dom_sf"/>
</dbReference>
<keyword evidence="2" id="KW-0560">Oxidoreductase</keyword>
<dbReference type="Pfam" id="PF01408">
    <property type="entry name" value="GFO_IDH_MocA"/>
    <property type="match status" value="1"/>
</dbReference>
<proteinExistence type="inferred from homology"/>
<evidence type="ECO:0000259" key="3">
    <source>
        <dbReference type="Pfam" id="PF01408"/>
    </source>
</evidence>
<evidence type="ECO:0000259" key="4">
    <source>
        <dbReference type="Pfam" id="PF22725"/>
    </source>
</evidence>
<protein>
    <submittedName>
        <fullName evidence="5">Predicted dehydrogenase</fullName>
    </submittedName>
</protein>
<evidence type="ECO:0000256" key="2">
    <source>
        <dbReference type="ARBA" id="ARBA00023002"/>
    </source>
</evidence>
<dbReference type="Gene3D" id="3.30.360.10">
    <property type="entry name" value="Dihydrodipicolinate Reductase, domain 2"/>
    <property type="match status" value="1"/>
</dbReference>
<keyword evidence="6" id="KW-1185">Reference proteome</keyword>
<dbReference type="AlphaFoldDB" id="A0A1H1UE19"/>
<dbReference type="PANTHER" id="PTHR43708:SF5">
    <property type="entry name" value="CONSERVED EXPRESSED OXIDOREDUCTASE (EUROFUNG)-RELATED"/>
    <property type="match status" value="1"/>
</dbReference>
<reference evidence="5 6" key="1">
    <citation type="submission" date="2016-10" db="EMBL/GenBank/DDBJ databases">
        <authorList>
            <person name="de Groot N.N."/>
        </authorList>
    </citation>
    <scope>NUCLEOTIDE SEQUENCE [LARGE SCALE GENOMIC DNA]</scope>
    <source>
        <strain evidence="5 6">DSM 22024</strain>
    </source>
</reference>
<feature type="domain" description="GFO/IDH/MocA-like oxidoreductase" evidence="4">
    <location>
        <begin position="181"/>
        <end position="265"/>
    </location>
</feature>
<dbReference type="GO" id="GO:0016491">
    <property type="term" value="F:oxidoreductase activity"/>
    <property type="evidence" value="ECO:0007669"/>
    <property type="project" value="UniProtKB-KW"/>
</dbReference>
<organism evidence="5 6">
    <name type="scientific">Actinopolymorpha singaporensis</name>
    <dbReference type="NCBI Taxonomy" id="117157"/>
    <lineage>
        <taxon>Bacteria</taxon>
        <taxon>Bacillati</taxon>
        <taxon>Actinomycetota</taxon>
        <taxon>Actinomycetes</taxon>
        <taxon>Propionibacteriales</taxon>
        <taxon>Actinopolymorphaceae</taxon>
        <taxon>Actinopolymorpha</taxon>
    </lineage>
</organism>
<dbReference type="Gene3D" id="3.40.50.720">
    <property type="entry name" value="NAD(P)-binding Rossmann-like Domain"/>
    <property type="match status" value="1"/>
</dbReference>
<dbReference type="InterPro" id="IPR051317">
    <property type="entry name" value="Gfo/Idh/MocA_oxidoreduct"/>
</dbReference>
<evidence type="ECO:0000313" key="6">
    <source>
        <dbReference type="Proteomes" id="UP000198983"/>
    </source>
</evidence>
<feature type="domain" description="Gfo/Idh/MocA-like oxidoreductase N-terminal" evidence="3">
    <location>
        <begin position="19"/>
        <end position="137"/>
    </location>
</feature>
<dbReference type="InterPro" id="IPR055170">
    <property type="entry name" value="GFO_IDH_MocA-like_dom"/>
</dbReference>
<name>A0A1H1UE19_9ACTN</name>
<dbReference type="Pfam" id="PF22725">
    <property type="entry name" value="GFO_IDH_MocA_C3"/>
    <property type="match status" value="1"/>
</dbReference>
<evidence type="ECO:0000256" key="1">
    <source>
        <dbReference type="ARBA" id="ARBA00010928"/>
    </source>
</evidence>
<dbReference type="SUPFAM" id="SSF55347">
    <property type="entry name" value="Glyceraldehyde-3-phosphate dehydrogenase-like, C-terminal domain"/>
    <property type="match status" value="1"/>
</dbReference>
<evidence type="ECO:0000313" key="5">
    <source>
        <dbReference type="EMBL" id="SDS70752.1"/>
    </source>
</evidence>